<dbReference type="CDD" id="cd04186">
    <property type="entry name" value="GT_2_like_c"/>
    <property type="match status" value="1"/>
</dbReference>
<protein>
    <submittedName>
        <fullName evidence="2">Glycosyltransferase</fullName>
    </submittedName>
</protein>
<evidence type="ECO:0000313" key="2">
    <source>
        <dbReference type="EMBL" id="MRX45679.1"/>
    </source>
</evidence>
<dbReference type="InterPro" id="IPR001173">
    <property type="entry name" value="Glyco_trans_2-like"/>
</dbReference>
<sequence>MKVATIIVTYNGEQWIERCINSLIKSSKKIEIIVIDNGSKDNTLNIIENKYPSVKLLEKKENLGFGAANNLGIQYALNSNTDYVFLLNQDAWVHPDTIEVLISTSYKDKSYGILSPIHLNGKGTALDKNFSHHINSEDCPGLISDFILNSDNLKDIYPIKFTNAAAWLITRECLEIVGGFNPSFFHYGEDNNYVHRVHFHNLKIGIVPTVFINHDREDRGNNEYFNEINDYKRSIIEKTSNPNLYFSIARESRSLIFTCLKNILFKRKTFKISLQKLIFLTKLDYETLALNLKKSKGKKAFLN</sequence>
<dbReference type="InterPro" id="IPR029044">
    <property type="entry name" value="Nucleotide-diphossugar_trans"/>
</dbReference>
<comment type="caution">
    <text evidence="2">The sequence shown here is derived from an EMBL/GenBank/DDBJ whole genome shotgun (WGS) entry which is preliminary data.</text>
</comment>
<dbReference type="AlphaFoldDB" id="A0A7K0FI67"/>
<gene>
    <name evidence="2" type="ORF">GJJ64_00580</name>
</gene>
<evidence type="ECO:0000259" key="1">
    <source>
        <dbReference type="Pfam" id="PF00535"/>
    </source>
</evidence>
<keyword evidence="3" id="KW-1185">Reference proteome</keyword>
<dbReference type="PANTHER" id="PTHR43179">
    <property type="entry name" value="RHAMNOSYLTRANSFERASE WBBL"/>
    <property type="match status" value="1"/>
</dbReference>
<reference evidence="2 3" key="1">
    <citation type="submission" date="2019-11" db="EMBL/GenBank/DDBJ databases">
        <authorList>
            <person name="Cheng Q."/>
            <person name="Yang Z."/>
        </authorList>
    </citation>
    <scope>NUCLEOTIDE SEQUENCE [LARGE SCALE GENOMIC DNA]</scope>
    <source>
        <strain evidence="2 3">HX-22-1</strain>
    </source>
</reference>
<accession>A0A7K0FI67</accession>
<dbReference type="EMBL" id="WKJI01000001">
    <property type="protein sequence ID" value="MRX45679.1"/>
    <property type="molecule type" value="Genomic_DNA"/>
</dbReference>
<dbReference type="Gene3D" id="3.90.550.10">
    <property type="entry name" value="Spore Coat Polysaccharide Biosynthesis Protein SpsA, Chain A"/>
    <property type="match status" value="1"/>
</dbReference>
<dbReference type="Pfam" id="PF00535">
    <property type="entry name" value="Glycos_transf_2"/>
    <property type="match status" value="1"/>
</dbReference>
<dbReference type="SUPFAM" id="SSF53448">
    <property type="entry name" value="Nucleotide-diphospho-sugar transferases"/>
    <property type="match status" value="1"/>
</dbReference>
<feature type="domain" description="Glycosyltransferase 2-like" evidence="1">
    <location>
        <begin position="6"/>
        <end position="133"/>
    </location>
</feature>
<dbReference type="Proteomes" id="UP000462931">
    <property type="component" value="Unassembled WGS sequence"/>
</dbReference>
<dbReference type="RefSeq" id="WP_154285849.1">
    <property type="nucleotide sequence ID" value="NZ_WKJI01000001.1"/>
</dbReference>
<dbReference type="PANTHER" id="PTHR43179:SF7">
    <property type="entry name" value="RHAMNOSYLTRANSFERASE WBBL"/>
    <property type="match status" value="1"/>
</dbReference>
<name>A0A7K0FI67_9SPHI</name>
<dbReference type="GO" id="GO:0016740">
    <property type="term" value="F:transferase activity"/>
    <property type="evidence" value="ECO:0007669"/>
    <property type="project" value="UniProtKB-KW"/>
</dbReference>
<organism evidence="2 3">
    <name type="scientific">Pedobacter puniceum</name>
    <dbReference type="NCBI Taxonomy" id="2666136"/>
    <lineage>
        <taxon>Bacteria</taxon>
        <taxon>Pseudomonadati</taxon>
        <taxon>Bacteroidota</taxon>
        <taxon>Sphingobacteriia</taxon>
        <taxon>Sphingobacteriales</taxon>
        <taxon>Sphingobacteriaceae</taxon>
        <taxon>Pedobacter</taxon>
    </lineage>
</organism>
<proteinExistence type="predicted"/>
<evidence type="ECO:0000313" key="3">
    <source>
        <dbReference type="Proteomes" id="UP000462931"/>
    </source>
</evidence>
<keyword evidence="2" id="KW-0808">Transferase</keyword>